<feature type="transmembrane region" description="Helical" evidence="1">
    <location>
        <begin position="37"/>
        <end position="57"/>
    </location>
</feature>
<accession>A0ABP9F8Z4</accession>
<sequence>MKNTIIKYGLYGFFTGLVIFLATILFGKNLSYSAQEIIGYTSMVVSLSFLFFGIKYYRDHVNNGIISFGKALAIGVLISAFVGIGVGIADYIYTSFINPNFATEYLETTLKTMENTLPAEEFQTKKVTLTKQMEDYGGSGFMAFLMFFTVVLIGFVISLISGLVLQRK</sequence>
<dbReference type="RefSeq" id="WP_345274041.1">
    <property type="nucleotide sequence ID" value="NZ_BAABJH010000002.1"/>
</dbReference>
<dbReference type="Pfam" id="PF13858">
    <property type="entry name" value="DUF4199"/>
    <property type="match status" value="1"/>
</dbReference>
<evidence type="ECO:0000313" key="2">
    <source>
        <dbReference type="EMBL" id="GAA4895569.1"/>
    </source>
</evidence>
<feature type="transmembrane region" description="Helical" evidence="1">
    <location>
        <begin position="141"/>
        <end position="165"/>
    </location>
</feature>
<reference evidence="3" key="1">
    <citation type="journal article" date="2019" name="Int. J. Syst. Evol. Microbiol.">
        <title>The Global Catalogue of Microorganisms (GCM) 10K type strain sequencing project: providing services to taxonomists for standard genome sequencing and annotation.</title>
        <authorList>
            <consortium name="The Broad Institute Genomics Platform"/>
            <consortium name="The Broad Institute Genome Sequencing Center for Infectious Disease"/>
            <person name="Wu L."/>
            <person name="Ma J."/>
        </authorList>
    </citation>
    <scope>NUCLEOTIDE SEQUENCE [LARGE SCALE GENOMIC DNA]</scope>
    <source>
        <strain evidence="3">JCM 18274</strain>
    </source>
</reference>
<dbReference type="Proteomes" id="UP001500433">
    <property type="component" value="Unassembled WGS sequence"/>
</dbReference>
<keyword evidence="1" id="KW-1133">Transmembrane helix</keyword>
<keyword evidence="1" id="KW-0472">Membrane</keyword>
<evidence type="ECO:0008006" key="4">
    <source>
        <dbReference type="Google" id="ProtNLM"/>
    </source>
</evidence>
<proteinExistence type="predicted"/>
<dbReference type="InterPro" id="IPR025250">
    <property type="entry name" value="DUF4199"/>
</dbReference>
<feature type="transmembrane region" description="Helical" evidence="1">
    <location>
        <begin position="69"/>
        <end position="93"/>
    </location>
</feature>
<keyword evidence="3" id="KW-1185">Reference proteome</keyword>
<protein>
    <recommendedName>
        <fullName evidence="4">DUF4199 domain-containing protein</fullName>
    </recommendedName>
</protein>
<gene>
    <name evidence="2" type="ORF">GCM10023311_20390</name>
</gene>
<organism evidence="2 3">
    <name type="scientific">Flaviramulus aquimarinus</name>
    <dbReference type="NCBI Taxonomy" id="1170456"/>
    <lineage>
        <taxon>Bacteria</taxon>
        <taxon>Pseudomonadati</taxon>
        <taxon>Bacteroidota</taxon>
        <taxon>Flavobacteriia</taxon>
        <taxon>Flavobacteriales</taxon>
        <taxon>Flavobacteriaceae</taxon>
        <taxon>Flaviramulus</taxon>
    </lineage>
</organism>
<keyword evidence="1" id="KW-0812">Transmembrane</keyword>
<evidence type="ECO:0000256" key="1">
    <source>
        <dbReference type="SAM" id="Phobius"/>
    </source>
</evidence>
<feature type="transmembrane region" description="Helical" evidence="1">
    <location>
        <begin position="5"/>
        <end position="25"/>
    </location>
</feature>
<dbReference type="EMBL" id="BAABJH010000002">
    <property type="protein sequence ID" value="GAA4895569.1"/>
    <property type="molecule type" value="Genomic_DNA"/>
</dbReference>
<comment type="caution">
    <text evidence="2">The sequence shown here is derived from an EMBL/GenBank/DDBJ whole genome shotgun (WGS) entry which is preliminary data.</text>
</comment>
<name>A0ABP9F8Z4_9FLAO</name>
<evidence type="ECO:0000313" key="3">
    <source>
        <dbReference type="Proteomes" id="UP001500433"/>
    </source>
</evidence>